<keyword evidence="3" id="KW-1185">Reference proteome</keyword>
<feature type="compositionally biased region" description="Low complexity" evidence="1">
    <location>
        <begin position="60"/>
        <end position="69"/>
    </location>
</feature>
<dbReference type="OrthoDB" id="5988921at2759"/>
<feature type="region of interest" description="Disordered" evidence="1">
    <location>
        <begin position="1"/>
        <end position="74"/>
    </location>
</feature>
<feature type="compositionally biased region" description="Low complexity" evidence="1">
    <location>
        <begin position="179"/>
        <end position="195"/>
    </location>
</feature>
<feature type="compositionally biased region" description="Polar residues" evidence="1">
    <location>
        <begin position="165"/>
        <end position="178"/>
    </location>
</feature>
<evidence type="ECO:0000256" key="1">
    <source>
        <dbReference type="SAM" id="MobiDB-lite"/>
    </source>
</evidence>
<feature type="non-terminal residue" evidence="2">
    <location>
        <position position="390"/>
    </location>
</feature>
<sequence length="390" mass="43331">MLNHQRLHIEEEEQERDKSSDGNIDTDATIAVEDQKDICNDSSDDSLTIWPQQRQKKSKSTTNMSLSSSRAFKSAKEKERSSFFVQKKGLKRAKPNNNNVKITIAVMKDVRKIEQGDSLPLKVPASSSGKEILDTAVMKHATFNKHFNSKLEYALVFKDETEVTTVPGTDPSEQMTLYRSNTDPSSASTSSRFSDMQPTTSTSTIMTVDCPLCFKSFPITEVEQHADGCSALFGLIEESNRDGCVSSNENSAVELANIEESGSDGGQDMQELCEKLNCAADGDIPNILLNDAVYRLLNDAVYRLHKSSIKSLINAIRLKDQVGHILPQFLQLGEGLQTYGLLPSICAYPAVWETVLVIGKFDIKYSESQVKREADTHTYFCDFIHGADMN</sequence>
<dbReference type="Proteomes" id="UP001152795">
    <property type="component" value="Unassembled WGS sequence"/>
</dbReference>
<accession>A0A6S7KJE8</accession>
<evidence type="ECO:0000313" key="2">
    <source>
        <dbReference type="EMBL" id="CAB4028353.1"/>
    </source>
</evidence>
<evidence type="ECO:0000313" key="3">
    <source>
        <dbReference type="Proteomes" id="UP001152795"/>
    </source>
</evidence>
<reference evidence="2" key="1">
    <citation type="submission" date="2020-04" db="EMBL/GenBank/DDBJ databases">
        <authorList>
            <person name="Alioto T."/>
            <person name="Alioto T."/>
            <person name="Gomez Garrido J."/>
        </authorList>
    </citation>
    <scope>NUCLEOTIDE SEQUENCE</scope>
    <source>
        <strain evidence="2">A484AB</strain>
    </source>
</reference>
<organism evidence="2 3">
    <name type="scientific">Paramuricea clavata</name>
    <name type="common">Red gorgonian</name>
    <name type="synonym">Violescent sea-whip</name>
    <dbReference type="NCBI Taxonomy" id="317549"/>
    <lineage>
        <taxon>Eukaryota</taxon>
        <taxon>Metazoa</taxon>
        <taxon>Cnidaria</taxon>
        <taxon>Anthozoa</taxon>
        <taxon>Octocorallia</taxon>
        <taxon>Malacalcyonacea</taxon>
        <taxon>Plexauridae</taxon>
        <taxon>Paramuricea</taxon>
    </lineage>
</organism>
<proteinExistence type="predicted"/>
<feature type="region of interest" description="Disordered" evidence="1">
    <location>
        <begin position="165"/>
        <end position="200"/>
    </location>
</feature>
<name>A0A6S7KJE8_PARCT</name>
<protein>
    <submittedName>
        <fullName evidence="2">Uncharacterized protein</fullName>
    </submittedName>
</protein>
<gene>
    <name evidence="2" type="ORF">PACLA_8A067813</name>
</gene>
<dbReference type="EMBL" id="CACRXK020015426">
    <property type="protein sequence ID" value="CAB4028353.1"/>
    <property type="molecule type" value="Genomic_DNA"/>
</dbReference>
<dbReference type="AlphaFoldDB" id="A0A6S7KJE8"/>
<comment type="caution">
    <text evidence="2">The sequence shown here is derived from an EMBL/GenBank/DDBJ whole genome shotgun (WGS) entry which is preliminary data.</text>
</comment>